<comment type="subcellular location">
    <subcellularLocation>
        <location evidence="1">Membrane</location>
        <topology evidence="1">Single-pass membrane protein</topology>
    </subcellularLocation>
</comment>
<dbReference type="FunFam" id="3.30.200.20:FF:000217">
    <property type="entry name" value="probable LRR receptor-like serine/threonine-protein kinase At1g53430"/>
    <property type="match status" value="1"/>
</dbReference>
<keyword evidence="8 19" id="KW-0732">Signal</keyword>
<dbReference type="SMART" id="SM00369">
    <property type="entry name" value="LRR_TYP"/>
    <property type="match status" value="7"/>
</dbReference>
<evidence type="ECO:0000256" key="3">
    <source>
        <dbReference type="ARBA" id="ARBA00022527"/>
    </source>
</evidence>
<dbReference type="Pfam" id="PF00560">
    <property type="entry name" value="LRR_1"/>
    <property type="match status" value="5"/>
</dbReference>
<dbReference type="CDD" id="cd12087">
    <property type="entry name" value="TM_EGFR-like"/>
    <property type="match status" value="2"/>
</dbReference>
<dbReference type="InterPro" id="IPR001245">
    <property type="entry name" value="Ser-Thr/Tyr_kinase_cat_dom"/>
</dbReference>
<dbReference type="Pfam" id="PF11721">
    <property type="entry name" value="Malectin"/>
    <property type="match status" value="3"/>
</dbReference>
<dbReference type="PANTHER" id="PTHR48006:SF34">
    <property type="entry name" value="OS08G0203700 PROTEIN"/>
    <property type="match status" value="1"/>
</dbReference>
<accession>A0A199VP06</accession>
<evidence type="ECO:0000256" key="6">
    <source>
        <dbReference type="ARBA" id="ARBA00022679"/>
    </source>
</evidence>
<dbReference type="STRING" id="4615.A0A199VP06"/>
<protein>
    <recommendedName>
        <fullName evidence="2">non-specific serine/threonine protein kinase</fullName>
        <ecNumber evidence="2">2.7.11.1</ecNumber>
    </recommendedName>
</protein>
<feature type="domain" description="Protein kinase" evidence="20">
    <location>
        <begin position="2583"/>
        <end position="2842"/>
    </location>
</feature>
<feature type="compositionally biased region" description="Polar residues" evidence="17">
    <location>
        <begin position="1911"/>
        <end position="1929"/>
    </location>
</feature>
<dbReference type="EC" id="2.7.11.1" evidence="2"/>
<dbReference type="InterPro" id="IPR032675">
    <property type="entry name" value="LRR_dom_sf"/>
</dbReference>
<feature type="chain" id="PRO_5008286022" description="non-specific serine/threonine protein kinase" evidence="19">
    <location>
        <begin position="34"/>
        <end position="2914"/>
    </location>
</feature>
<feature type="compositionally biased region" description="Polar residues" evidence="17">
    <location>
        <begin position="2890"/>
        <end position="2906"/>
    </location>
</feature>
<dbReference type="FunFam" id="3.80.10.10:FF:000766">
    <property type="entry name" value="Os05g0263100 protein"/>
    <property type="match status" value="1"/>
</dbReference>
<feature type="compositionally biased region" description="Low complexity" evidence="17">
    <location>
        <begin position="991"/>
        <end position="1004"/>
    </location>
</feature>
<evidence type="ECO:0000256" key="10">
    <source>
        <dbReference type="ARBA" id="ARBA00022741"/>
    </source>
</evidence>
<evidence type="ECO:0000256" key="13">
    <source>
        <dbReference type="ARBA" id="ARBA00022989"/>
    </source>
</evidence>
<evidence type="ECO:0000256" key="18">
    <source>
        <dbReference type="SAM" id="Phobius"/>
    </source>
</evidence>
<feature type="region of interest" description="Disordered" evidence="17">
    <location>
        <begin position="2868"/>
        <end position="2914"/>
    </location>
</feature>
<evidence type="ECO:0000256" key="12">
    <source>
        <dbReference type="ARBA" id="ARBA00022840"/>
    </source>
</evidence>
<evidence type="ECO:0000256" key="5">
    <source>
        <dbReference type="ARBA" id="ARBA00022614"/>
    </source>
</evidence>
<dbReference type="InterPro" id="IPR055414">
    <property type="entry name" value="LRR_R13L4/SHOC2-like"/>
</dbReference>
<evidence type="ECO:0000259" key="20">
    <source>
        <dbReference type="PROSITE" id="PS50011"/>
    </source>
</evidence>
<evidence type="ECO:0000256" key="7">
    <source>
        <dbReference type="ARBA" id="ARBA00022692"/>
    </source>
</evidence>
<dbReference type="FunFam" id="3.80.10.10:FF:000298">
    <property type="entry name" value="Putative LRR receptor-like serine/threonine-protein kinase"/>
    <property type="match status" value="2"/>
</dbReference>
<evidence type="ECO:0000256" key="15">
    <source>
        <dbReference type="ARBA" id="ARBA00023170"/>
    </source>
</evidence>
<dbReference type="SUPFAM" id="SSF52058">
    <property type="entry name" value="L domain-like"/>
    <property type="match status" value="3"/>
</dbReference>
<evidence type="ECO:0000313" key="21">
    <source>
        <dbReference type="EMBL" id="OAY78784.1"/>
    </source>
</evidence>
<feature type="region of interest" description="Disordered" evidence="17">
    <location>
        <begin position="991"/>
        <end position="1024"/>
    </location>
</feature>
<feature type="transmembrane region" description="Helical" evidence="18">
    <location>
        <begin position="1541"/>
        <end position="1564"/>
    </location>
</feature>
<dbReference type="PROSITE" id="PS00108">
    <property type="entry name" value="PROTEIN_KINASE_ST"/>
    <property type="match status" value="3"/>
</dbReference>
<dbReference type="InterPro" id="IPR008271">
    <property type="entry name" value="Ser/Thr_kinase_AS"/>
</dbReference>
<dbReference type="Gene3D" id="3.80.10.10">
    <property type="entry name" value="Ribonuclease Inhibitor"/>
    <property type="match status" value="6"/>
</dbReference>
<keyword evidence="3" id="KW-0723">Serine/threonine-protein kinase</keyword>
<dbReference type="GO" id="GO:0005886">
    <property type="term" value="C:plasma membrane"/>
    <property type="evidence" value="ECO:0007669"/>
    <property type="project" value="TreeGrafter"/>
</dbReference>
<dbReference type="Pfam" id="PF07714">
    <property type="entry name" value="PK_Tyr_Ser-Thr"/>
    <property type="match status" value="3"/>
</dbReference>
<evidence type="ECO:0000256" key="14">
    <source>
        <dbReference type="ARBA" id="ARBA00023136"/>
    </source>
</evidence>
<keyword evidence="10" id="KW-0547">Nucleotide-binding</keyword>
<dbReference type="EMBL" id="LSRQ01001220">
    <property type="protein sequence ID" value="OAY78784.1"/>
    <property type="molecule type" value="Genomic_DNA"/>
</dbReference>
<dbReference type="GO" id="GO:0005524">
    <property type="term" value="F:ATP binding"/>
    <property type="evidence" value="ECO:0007669"/>
    <property type="project" value="UniProtKB-KW"/>
</dbReference>
<dbReference type="FunFam" id="1.10.510.10:FF:000044">
    <property type="entry name" value="Putative LRR receptor-like serine/threonine-protein kinase"/>
    <property type="match status" value="3"/>
</dbReference>
<organism evidence="21 22">
    <name type="scientific">Ananas comosus</name>
    <name type="common">Pineapple</name>
    <name type="synonym">Ananas ananas</name>
    <dbReference type="NCBI Taxonomy" id="4615"/>
    <lineage>
        <taxon>Eukaryota</taxon>
        <taxon>Viridiplantae</taxon>
        <taxon>Streptophyta</taxon>
        <taxon>Embryophyta</taxon>
        <taxon>Tracheophyta</taxon>
        <taxon>Spermatophyta</taxon>
        <taxon>Magnoliopsida</taxon>
        <taxon>Liliopsida</taxon>
        <taxon>Poales</taxon>
        <taxon>Bromeliaceae</taxon>
        <taxon>Bromelioideae</taxon>
        <taxon>Ananas</taxon>
    </lineage>
</organism>
<reference evidence="21 22" key="1">
    <citation type="journal article" date="2016" name="DNA Res.">
        <title>The draft genome of MD-2 pineapple using hybrid error correction of long reads.</title>
        <authorList>
            <person name="Redwan R.M."/>
            <person name="Saidin A."/>
            <person name="Kumar S.V."/>
        </authorList>
    </citation>
    <scope>NUCLEOTIDE SEQUENCE [LARGE SCALE GENOMIC DNA]</scope>
    <source>
        <strain evidence="22">cv. MD2</strain>
        <tissue evidence="21">Leaf</tissue>
    </source>
</reference>
<feature type="region of interest" description="Disordered" evidence="17">
    <location>
        <begin position="1899"/>
        <end position="1929"/>
    </location>
</feature>
<dbReference type="Gene3D" id="2.60.120.430">
    <property type="entry name" value="Galactose-binding lectin"/>
    <property type="match status" value="3"/>
</dbReference>
<dbReference type="InterPro" id="IPR000719">
    <property type="entry name" value="Prot_kinase_dom"/>
</dbReference>
<feature type="transmembrane region" description="Helical" evidence="18">
    <location>
        <begin position="635"/>
        <end position="658"/>
    </location>
</feature>
<feature type="transmembrane region" description="Helical" evidence="18">
    <location>
        <begin position="2525"/>
        <end position="2548"/>
    </location>
</feature>
<dbReference type="InterPro" id="IPR011009">
    <property type="entry name" value="Kinase-like_dom_sf"/>
</dbReference>
<dbReference type="InterPro" id="IPR021720">
    <property type="entry name" value="Malectin_dom"/>
</dbReference>
<feature type="signal peptide" evidence="19">
    <location>
        <begin position="1"/>
        <end position="33"/>
    </location>
</feature>
<proteinExistence type="predicted"/>
<feature type="compositionally biased region" description="Polar residues" evidence="17">
    <location>
        <begin position="1005"/>
        <end position="1024"/>
    </location>
</feature>
<dbReference type="GO" id="GO:0004674">
    <property type="term" value="F:protein serine/threonine kinase activity"/>
    <property type="evidence" value="ECO:0007669"/>
    <property type="project" value="UniProtKB-KW"/>
</dbReference>
<dbReference type="InterPro" id="IPR001611">
    <property type="entry name" value="Leu-rich_rpt"/>
</dbReference>
<evidence type="ECO:0000313" key="22">
    <source>
        <dbReference type="Proteomes" id="UP000092600"/>
    </source>
</evidence>
<sequence length="2914" mass="317670">MVVLRSPTSSPSPYCFNLLFTLCLFLFVGRATAQAKTDPSEAANHAVAPPSTRPAWTIRTSTRPSSTHFRDTVSLDCKVQTFNGRGFATSKVRHGLTLLYACSCRKVSVLDVVGPIPEELQNLTYLSNLNLAQNYLTGPLPAFIGNFSAMQYLSVAANALSGPIPKELGKLRNLLSLSVLANHFNGSIPPELGNLTSLQQLYISSSGLSGELPSTLSNLENLQILWGSDNNFTGQIPDFIGSWIDMTTLRLQGNSFEGPIPSSLSNLSKLTDLRIGDIMSGSSSLDFISNMTSLSNLVLRNCKISDTILSSFGQFINLLKLDLSFNNITGQLPPSLFSLSLLGYLFLGNNSLSGSLPAQKSTWLVNIDLSYNQLSGSFPSWVSQPNLKLNLVANNFVIDSSNNRLLWLQHFTLRFKLSSAKYTMLSRFSYLKDITASDGTVYEIDDAALSAASYYVTGSTKWGVSNVGNFADASNASYIMASLSQFQNTLTPELFQTARMSPSSLRYYGIGLQNGNYTVRLQFAEIAFPNPPTWESVGRRVFDVYIQGDLKAKDLDVRKEAGGTSFKAVVKTFVAPVTNNFLEIHFFWAGKGTCCIPTQGYYGPFISALSVSPYDFTPNVTNELPSTGSKSKRGLVVGIVVGIAVLGLLVIIGVFVLWQRKRRPGMDDDEFLGFVGKSDIFSYAELRSATEGFSPENILGEGGFGAVYKGKLSDGRIVGVKQLSVTSHQGKRQFVTEIATISQVQHRNLVKLYGCCIEGNKPLLVYEYLENRSLDQAIFGNTSLHLDWMKRFEICLGVARGLAYLHEESSIRIVHRDVKASNILLDTDLNPKISDFGLAKLYDDKMTHISTRIAGTFGYLAPEYAMRGHLTEKADVFSFGVVALEVVTGRPNSDSSLEEEKVYLLDWAWHLYENKHAFEMVDPRLTSFNEEEAARVIGVALLCTQASPLQRPPMSTVVAMLAGNVEVSKVTTKPSYLTEYQFKDASRSYFSESSSGPSAQQPSSNQVSAPSGSRTGAHTTVKTPLPSQSLMSSIISEGRDLKQNYLTGPLPAFIGNFSAMQYLSVAANALSGPIPKELGKLRNLLSLSVSSNNFSGSIPPELGNLTNLQQLYISSSGLSGELPSTLSNLENLQTLWVSDNNFTGQIPDFIGSWIDMTALRMQGNSFKGPIPSSLSNLSKLTDLRIGDIMSGSSSLDFISNMTSLTNLVLRNCKISDTIPSSFGQFINLLKLDLSFNNITGQLPPPLFILSSLSYFLPAQKSTSLLNIDLSYNQLSGSFPSWVSQPNLKLNLVANNFVIDSSNNRLLWLQHFTLSEIHHVISDLLSVNSSFGINCGGSKEITDSDGTVYEIDDAALSAASYFVTGSTKWGVSNVGSFADASNASYILASSSQFQNTLTLELFQTARMSPSSLRYYGIGLQNGNYTVKLQFAEIAFPNPPTWKSVGRRVFDIYLQGDLKAKDLDVRKEAGGTSFKAVVKTFVAPVTNNFLEIHFFWAGKGTCCIPTPGYYGPFISALSVSPYDFTPNVPNELPSTGSKSKTGLVVGLVVGIAVLGLLVIVGVFVLWRRKQRPGMDDDEFLGFVGKPDIFSYAELRSATEGFSPENILGQGGFGAVYKGKLSDGRIVGVKQLSVTSHQGKRQFVTEIATISQVQHRNLVKLYGCCIEGNKPLLVYEYLENRSLDQAIFGNTSLHFDWTKRFEICLGVARGLAYLHEESSVRIVHRDVKASNILLDADLNPKISDFGLAKLYDDKMTHISTRIAGTIGYLAPEYAMRGHLTEKADVFSFGVVALEVVSGRSNSDPSLEEEKVYLLDWAWHLYENKRTLEMVDPRLTSFNEEEAARVIGVALLCTQASPLQRPPMSRVVAMLAGDVEVSKVTMKPSYLTEYQFKDASTSYFSVSSSGPSAQQPSSNQVSAPSGSSTGAHTTVETPLPSQSLVSSIISEGSGEPCSGAAIDSTSFDDPGFNPAVKCDCSYNNKTTCHITQLYSVLSLPVLKVYALDVVGPIPEELQNLTYLFNLNLAQNYLTGPLPAFIGNFSAMQYLSVGINALSGPVPKELGKLRNLLSLSISSNNFNGSIPPELGNLTSLQQLYIDSSGLSGELPSTLSNLENLQKLWGSDNNFTGQIPDFIGSWTNMLVLRFQGNSFEGPIPSSLSNLGNLTDLRIGDITSGRSSLDFVRNMTSLSNLVLRNCKISDTIPSSFGQFLNLQQLDLSFNNITGQLPPSLFSLNLLSYLFLGNNSLSGSLPAQKSTSLLNVDLSYNQLSGSFPSWVSQPNLKLNMVANNFVIDSSNNSILPSGLNCLQRNIPCYLDSSFGINCGGSKDITASDGTLYEIDDAALSAASYYVTGSTKWGVSNVGRFADASNASYIIASLSQFQNTLTSELFQTARMSPSSLRYYGIGLQNGNYTVKLQFAEIAFPNPPTWKSVGRRVFDVYIQGDLKAKDLDVRKEAGGTSFKAVVKTFVAPVTNNFLEIHFFWAGKGTCCIPTQGYYGPFISALSVSPYDFTPNVTNELPSTGSKSKTGLVVGLVVGIAVLGLLVIVGVFVLWRRKRRPGMDDDEFLSFVGKPDIFSYAELRSATEDFSPENILGEGGFGAVYKGKLSDGRIVGVKQLSVTSHQGKHQFVTEIATISQVQHRNLPKVKHKIEQHFLKSAGKNSLHLDWTKRFEICLGVARGLAYLHEESSVRIVHRDVKASNILLDADLNPKISDFGLAKLYDDKMTHISTRIAGTIGYLAPEYAMRGHLTEKADVFSFGVVALEVVSGRSNSDPSLEEEKVYLLDWAWHLYENKRALEMVDPRLTSFKEEEAARVIGVALLCTQASPLQRPPMSRVVAMLAGDVEVSKVTTKPGYLTEYQFKDASSSYFSESSSGPSAQQLSSNQVSVLSGSSTGAHTTVETPLPSQSLMGSIISEGR</sequence>
<evidence type="ECO:0000256" key="1">
    <source>
        <dbReference type="ARBA" id="ARBA00004167"/>
    </source>
</evidence>
<dbReference type="SUPFAM" id="SSF56112">
    <property type="entry name" value="Protein kinase-like (PK-like)"/>
    <property type="match status" value="3"/>
</dbReference>
<keyword evidence="14 18" id="KW-0472">Membrane</keyword>
<dbReference type="FunFam" id="3.30.200.20:FF:000140">
    <property type="entry name" value="Leucine-rich repeat receptor-like protein kinase"/>
    <property type="match status" value="2"/>
</dbReference>
<keyword evidence="16" id="KW-0325">Glycoprotein</keyword>
<keyword evidence="12" id="KW-0067">ATP-binding</keyword>
<dbReference type="PROSITE" id="PS51450">
    <property type="entry name" value="LRR"/>
    <property type="match status" value="1"/>
</dbReference>
<feature type="region of interest" description="Disordered" evidence="17">
    <location>
        <begin position="38"/>
        <end position="64"/>
    </location>
</feature>
<dbReference type="Proteomes" id="UP000092600">
    <property type="component" value="Unassembled WGS sequence"/>
</dbReference>
<dbReference type="Gene3D" id="3.30.200.20">
    <property type="entry name" value="Phosphorylase Kinase, domain 1"/>
    <property type="match status" value="3"/>
</dbReference>
<evidence type="ECO:0000256" key="9">
    <source>
        <dbReference type="ARBA" id="ARBA00022737"/>
    </source>
</evidence>
<evidence type="ECO:0000256" key="8">
    <source>
        <dbReference type="ARBA" id="ARBA00022729"/>
    </source>
</evidence>
<feature type="compositionally biased region" description="Low complexity" evidence="17">
    <location>
        <begin position="1899"/>
        <end position="1910"/>
    </location>
</feature>
<evidence type="ECO:0000256" key="19">
    <source>
        <dbReference type="SAM" id="SignalP"/>
    </source>
</evidence>
<keyword evidence="13 18" id="KW-1133">Transmembrane helix</keyword>
<evidence type="ECO:0000256" key="11">
    <source>
        <dbReference type="ARBA" id="ARBA00022777"/>
    </source>
</evidence>
<dbReference type="InterPro" id="IPR003591">
    <property type="entry name" value="Leu-rich_rpt_typical-subtyp"/>
</dbReference>
<evidence type="ECO:0000256" key="4">
    <source>
        <dbReference type="ARBA" id="ARBA00022553"/>
    </source>
</evidence>
<dbReference type="FunFam" id="3.80.10.10:FF:001380">
    <property type="entry name" value="Os05g0256100 protein"/>
    <property type="match status" value="2"/>
</dbReference>
<evidence type="ECO:0000256" key="2">
    <source>
        <dbReference type="ARBA" id="ARBA00012513"/>
    </source>
</evidence>
<evidence type="ECO:0000256" key="17">
    <source>
        <dbReference type="SAM" id="MobiDB-lite"/>
    </source>
</evidence>
<comment type="caution">
    <text evidence="21">The sequence shown here is derived from an EMBL/GenBank/DDBJ whole genome shotgun (WGS) entry which is preliminary data.</text>
</comment>
<dbReference type="SMART" id="SM00220">
    <property type="entry name" value="S_TKc"/>
    <property type="match status" value="3"/>
</dbReference>
<keyword evidence="11 21" id="KW-0418">Kinase</keyword>
<feature type="domain" description="Protein kinase" evidence="20">
    <location>
        <begin position="693"/>
        <end position="967"/>
    </location>
</feature>
<keyword evidence="7 18" id="KW-0812">Transmembrane</keyword>
<evidence type="ECO:0000256" key="16">
    <source>
        <dbReference type="ARBA" id="ARBA00023180"/>
    </source>
</evidence>
<dbReference type="PROSITE" id="PS50011">
    <property type="entry name" value="PROTEIN_KINASE_DOM"/>
    <property type="match status" value="3"/>
</dbReference>
<keyword evidence="4" id="KW-0597">Phosphoprotein</keyword>
<keyword evidence="9" id="KW-0677">Repeat</keyword>
<keyword evidence="6" id="KW-0808">Transferase</keyword>
<dbReference type="InterPro" id="IPR051824">
    <property type="entry name" value="LRR_Rcpt-Like_S/T_Kinase"/>
</dbReference>
<dbReference type="CDD" id="cd14066">
    <property type="entry name" value="STKc_IRAK"/>
    <property type="match status" value="2"/>
</dbReference>
<gene>
    <name evidence="21" type="ORF">ACMD2_14468</name>
</gene>
<dbReference type="Gene3D" id="1.10.510.10">
    <property type="entry name" value="Transferase(Phosphotransferase) domain 1"/>
    <property type="match status" value="3"/>
</dbReference>
<dbReference type="PANTHER" id="PTHR48006">
    <property type="entry name" value="LEUCINE-RICH REPEAT-CONTAINING PROTEIN DDB_G0281931-RELATED"/>
    <property type="match status" value="1"/>
</dbReference>
<dbReference type="FunFam" id="2.60.120.430:FF:000002">
    <property type="entry name" value="Leucine-rich repeat receptor-like protein kinase"/>
    <property type="match status" value="3"/>
</dbReference>
<feature type="domain" description="Protein kinase" evidence="20">
    <location>
        <begin position="1599"/>
        <end position="1873"/>
    </location>
</feature>
<name>A0A199VP06_ANACO</name>
<dbReference type="Pfam" id="PF23598">
    <property type="entry name" value="LRR_14"/>
    <property type="match status" value="1"/>
</dbReference>
<feature type="compositionally biased region" description="Low complexity" evidence="17">
    <location>
        <begin position="2868"/>
        <end position="2889"/>
    </location>
</feature>
<keyword evidence="15 21" id="KW-0675">Receptor</keyword>
<keyword evidence="5" id="KW-0433">Leucine-rich repeat</keyword>